<name>A0ABR7G6Z9_9FIRM</name>
<comment type="caution">
    <text evidence="2">The sequence shown here is derived from an EMBL/GenBank/DDBJ whole genome shotgun (WGS) entry which is preliminary data.</text>
</comment>
<feature type="transmembrane region" description="Helical" evidence="1">
    <location>
        <begin position="200"/>
        <end position="219"/>
    </location>
</feature>
<evidence type="ECO:0000313" key="2">
    <source>
        <dbReference type="EMBL" id="MBC5683210.1"/>
    </source>
</evidence>
<protein>
    <submittedName>
        <fullName evidence="2">Transporter</fullName>
    </submittedName>
</protein>
<feature type="transmembrane region" description="Helical" evidence="1">
    <location>
        <begin position="32"/>
        <end position="54"/>
    </location>
</feature>
<reference evidence="2 3" key="1">
    <citation type="submission" date="2020-08" db="EMBL/GenBank/DDBJ databases">
        <title>Genome public.</title>
        <authorList>
            <person name="Liu C."/>
            <person name="Sun Q."/>
        </authorList>
    </citation>
    <scope>NUCLEOTIDE SEQUENCE [LARGE SCALE GENOMIC DNA]</scope>
    <source>
        <strain evidence="2 3">NSJ-13</strain>
    </source>
</reference>
<feature type="transmembrane region" description="Helical" evidence="1">
    <location>
        <begin position="142"/>
        <end position="160"/>
    </location>
</feature>
<gene>
    <name evidence="2" type="ORF">H8S40_06450</name>
</gene>
<dbReference type="RefSeq" id="WP_186864876.1">
    <property type="nucleotide sequence ID" value="NZ_JACOPE010000001.1"/>
</dbReference>
<keyword evidence="1" id="KW-0812">Transmembrane</keyword>
<organism evidence="2 3">
    <name type="scientific">Ruminococcus hominis</name>
    <dbReference type="NCBI Taxonomy" id="2763065"/>
    <lineage>
        <taxon>Bacteria</taxon>
        <taxon>Bacillati</taxon>
        <taxon>Bacillota</taxon>
        <taxon>Clostridia</taxon>
        <taxon>Eubacteriales</taxon>
        <taxon>Oscillospiraceae</taxon>
        <taxon>Ruminococcus</taxon>
    </lineage>
</organism>
<sequence>MQKTFLGISSVILFISMLIFPKAVLLGASNGLLLWFHIIIPTLFPFLLLSTFLLSTKNICYITNMFGSFISYIFGVSKPSSYCILVGFLCGYPLGAKTVADFVRDGLISQEEGRYLLSFCNNTSPSFIMNYLVLKTLNKEKLLLPTLFILFFSSYLISIFERKRYHFTPLNRHFSFHKPVWSIEAFDLAVLDSFESLVKIGGYIIFFSVLLTLCQQIPFRSPIFQIIFSSLEITNGLKLLANLPFSFQTRYILCVGLTAFGGFCSVAQTNCMLHDTGLSICSYTKQKLAAAVTASILCMLYCKI</sequence>
<dbReference type="Proteomes" id="UP000631576">
    <property type="component" value="Unassembled WGS sequence"/>
</dbReference>
<feature type="transmembrane region" description="Helical" evidence="1">
    <location>
        <begin position="66"/>
        <end position="95"/>
    </location>
</feature>
<dbReference type="EMBL" id="JACOPE010000001">
    <property type="protein sequence ID" value="MBC5683210.1"/>
    <property type="molecule type" value="Genomic_DNA"/>
</dbReference>
<keyword evidence="1" id="KW-0472">Membrane</keyword>
<accession>A0ABR7G6Z9</accession>
<keyword evidence="1" id="KW-1133">Transmembrane helix</keyword>
<keyword evidence="3" id="KW-1185">Reference proteome</keyword>
<proteinExistence type="predicted"/>
<evidence type="ECO:0000313" key="3">
    <source>
        <dbReference type="Proteomes" id="UP000631576"/>
    </source>
</evidence>
<evidence type="ECO:0000256" key="1">
    <source>
        <dbReference type="SAM" id="Phobius"/>
    </source>
</evidence>
<feature type="transmembrane region" description="Helical" evidence="1">
    <location>
        <begin position="5"/>
        <end position="26"/>
    </location>
</feature>